<gene>
    <name evidence="1" type="ORF">WDJ61_01525</name>
</gene>
<keyword evidence="2" id="KW-1185">Reference proteome</keyword>
<name>A0ABZ2N6N1_9BACI</name>
<accession>A0ABZ2N6N1</accession>
<protein>
    <recommendedName>
        <fullName evidence="3">SMI1/KNR4 family protein</fullName>
    </recommendedName>
</protein>
<evidence type="ECO:0000313" key="1">
    <source>
        <dbReference type="EMBL" id="WXB93384.1"/>
    </source>
</evidence>
<organism evidence="1 2">
    <name type="scientific">Bacillus kandeliae</name>
    <dbReference type="NCBI Taxonomy" id="3129297"/>
    <lineage>
        <taxon>Bacteria</taxon>
        <taxon>Bacillati</taxon>
        <taxon>Bacillota</taxon>
        <taxon>Bacilli</taxon>
        <taxon>Bacillales</taxon>
        <taxon>Bacillaceae</taxon>
        <taxon>Bacillus</taxon>
    </lineage>
</organism>
<proteinExistence type="predicted"/>
<reference evidence="1 2" key="1">
    <citation type="submission" date="2024-02" db="EMBL/GenBank/DDBJ databases">
        <title>Seven novel Bacillus-like species.</title>
        <authorList>
            <person name="Liu G."/>
        </authorList>
    </citation>
    <scope>NUCLEOTIDE SEQUENCE [LARGE SCALE GENOMIC DNA]</scope>
    <source>
        <strain evidence="1 2">FJAT-52991</strain>
    </source>
</reference>
<evidence type="ECO:0008006" key="3">
    <source>
        <dbReference type="Google" id="ProtNLM"/>
    </source>
</evidence>
<dbReference type="EMBL" id="CP147404">
    <property type="protein sequence ID" value="WXB93384.1"/>
    <property type="molecule type" value="Genomic_DNA"/>
</dbReference>
<sequence length="150" mass="17973">MDDHCYIDFSFSHLNIFLRIQKLFHYIKERKKDVIQTENFDDDIQLLDFFTEEELNYFWWPTEQENEEFWDIYIKLPKEKRLEHLTSVPWDYATVFGEIGVGDYEITDCKMISNDKGRVYYYPIGFPYGGNEPLQEAIKVFGAKITAVRG</sequence>
<dbReference type="RefSeq" id="WP_338752709.1">
    <property type="nucleotide sequence ID" value="NZ_CP147404.1"/>
</dbReference>
<dbReference type="Proteomes" id="UP001387364">
    <property type="component" value="Chromosome"/>
</dbReference>
<evidence type="ECO:0000313" key="2">
    <source>
        <dbReference type="Proteomes" id="UP001387364"/>
    </source>
</evidence>